<dbReference type="InterPro" id="IPR027417">
    <property type="entry name" value="P-loop_NTPase"/>
</dbReference>
<dbReference type="InterPro" id="IPR052156">
    <property type="entry name" value="BCAA_Transport_ATP-bd_LivF"/>
</dbReference>
<organism evidence="7 8">
    <name type="scientific">Leifsonella bigeumensis</name>
    <dbReference type="NCBI Taxonomy" id="433643"/>
    <lineage>
        <taxon>Bacteria</taxon>
        <taxon>Bacillati</taxon>
        <taxon>Actinomycetota</taxon>
        <taxon>Actinomycetes</taxon>
        <taxon>Micrococcales</taxon>
        <taxon>Microbacteriaceae</taxon>
        <taxon>Leifsonella</taxon>
    </lineage>
</organism>
<keyword evidence="2" id="KW-0813">Transport</keyword>
<keyword evidence="8" id="KW-1185">Reference proteome</keyword>
<dbReference type="SMART" id="SM00382">
    <property type="entry name" value="AAA"/>
    <property type="match status" value="1"/>
</dbReference>
<comment type="similarity">
    <text evidence="1">Belongs to the ABC transporter superfamily.</text>
</comment>
<proteinExistence type="inferred from homology"/>
<dbReference type="PANTHER" id="PTHR43820:SF4">
    <property type="entry name" value="HIGH-AFFINITY BRANCHED-CHAIN AMINO ACID TRANSPORT ATP-BINDING PROTEIN LIVF"/>
    <property type="match status" value="1"/>
</dbReference>
<evidence type="ECO:0000256" key="3">
    <source>
        <dbReference type="ARBA" id="ARBA00022741"/>
    </source>
</evidence>
<evidence type="ECO:0000313" key="8">
    <source>
        <dbReference type="Proteomes" id="UP001501004"/>
    </source>
</evidence>
<keyword evidence="3" id="KW-0547">Nucleotide-binding</keyword>
<dbReference type="SUPFAM" id="SSF52540">
    <property type="entry name" value="P-loop containing nucleoside triphosphate hydrolases"/>
    <property type="match status" value="1"/>
</dbReference>
<dbReference type="GO" id="GO:0005524">
    <property type="term" value="F:ATP binding"/>
    <property type="evidence" value="ECO:0007669"/>
    <property type="project" value="UniProtKB-KW"/>
</dbReference>
<reference evidence="8" key="1">
    <citation type="journal article" date="2019" name="Int. J. Syst. Evol. Microbiol.">
        <title>The Global Catalogue of Microorganisms (GCM) 10K type strain sequencing project: providing services to taxonomists for standard genome sequencing and annotation.</title>
        <authorList>
            <consortium name="The Broad Institute Genomics Platform"/>
            <consortium name="The Broad Institute Genome Sequencing Center for Infectious Disease"/>
            <person name="Wu L."/>
            <person name="Ma J."/>
        </authorList>
    </citation>
    <scope>NUCLEOTIDE SEQUENCE [LARGE SCALE GENOMIC DNA]</scope>
    <source>
        <strain evidence="8">JCM 16949</strain>
    </source>
</reference>
<protein>
    <submittedName>
        <fullName evidence="7">ABC transporter ATP-binding protein</fullName>
    </submittedName>
</protein>
<dbReference type="RefSeq" id="WP_344753941.1">
    <property type="nucleotide sequence ID" value="NZ_BAABAE010000002.1"/>
</dbReference>
<comment type="caution">
    <text evidence="7">The sequence shown here is derived from an EMBL/GenBank/DDBJ whole genome shotgun (WGS) entry which is preliminary data.</text>
</comment>
<keyword evidence="4 7" id="KW-0067">ATP-binding</keyword>
<dbReference type="EMBL" id="BAABAE010000002">
    <property type="protein sequence ID" value="GAA3734254.1"/>
    <property type="molecule type" value="Genomic_DNA"/>
</dbReference>
<dbReference type="PROSITE" id="PS50893">
    <property type="entry name" value="ABC_TRANSPORTER_2"/>
    <property type="match status" value="1"/>
</dbReference>
<name>A0ABP7F9N7_9MICO</name>
<sequence length="246" mass="26623">MTATDGTAPELRLNGVTAGYFANDIVLDDVSMRIEPAKVTVVLGPNGSGKSTALRIMSGFLKPRTGTVTLAGEDISHLDPGERLSRGIAVLPQGRSVFPELTVLDNLRLGAWQLRSDRGAFQAAVDAMLDRYEVLKPLRMRIAGSLSGGQARMLEFARTLILQPSVLLIDEPSVGLAPVLVDGVYDELERLKDEGRTILLVDQNVQAAVGLADQVYTLAYGKNHLEGARDGFEGQLDDLIKQWLNL</sequence>
<gene>
    <name evidence="7" type="ORF">GCM10022239_07960</name>
</gene>
<evidence type="ECO:0000256" key="2">
    <source>
        <dbReference type="ARBA" id="ARBA00022448"/>
    </source>
</evidence>
<evidence type="ECO:0000256" key="1">
    <source>
        <dbReference type="ARBA" id="ARBA00005417"/>
    </source>
</evidence>
<keyword evidence="5" id="KW-0029">Amino-acid transport</keyword>
<dbReference type="Pfam" id="PF00005">
    <property type="entry name" value="ABC_tran"/>
    <property type="match status" value="1"/>
</dbReference>
<dbReference type="InterPro" id="IPR003593">
    <property type="entry name" value="AAA+_ATPase"/>
</dbReference>
<dbReference type="PROSITE" id="PS00211">
    <property type="entry name" value="ABC_TRANSPORTER_1"/>
    <property type="match status" value="1"/>
</dbReference>
<accession>A0ABP7F9N7</accession>
<evidence type="ECO:0000313" key="7">
    <source>
        <dbReference type="EMBL" id="GAA3734254.1"/>
    </source>
</evidence>
<dbReference type="Proteomes" id="UP001501004">
    <property type="component" value="Unassembled WGS sequence"/>
</dbReference>
<dbReference type="PANTHER" id="PTHR43820">
    <property type="entry name" value="HIGH-AFFINITY BRANCHED-CHAIN AMINO ACID TRANSPORT ATP-BINDING PROTEIN LIVF"/>
    <property type="match status" value="1"/>
</dbReference>
<evidence type="ECO:0000256" key="5">
    <source>
        <dbReference type="ARBA" id="ARBA00022970"/>
    </source>
</evidence>
<evidence type="ECO:0000259" key="6">
    <source>
        <dbReference type="PROSITE" id="PS50893"/>
    </source>
</evidence>
<feature type="domain" description="ABC transporter" evidence="6">
    <location>
        <begin position="11"/>
        <end position="245"/>
    </location>
</feature>
<evidence type="ECO:0000256" key="4">
    <source>
        <dbReference type="ARBA" id="ARBA00022840"/>
    </source>
</evidence>
<dbReference type="InterPro" id="IPR017871">
    <property type="entry name" value="ABC_transporter-like_CS"/>
</dbReference>
<dbReference type="InterPro" id="IPR003439">
    <property type="entry name" value="ABC_transporter-like_ATP-bd"/>
</dbReference>
<dbReference type="Gene3D" id="3.40.50.300">
    <property type="entry name" value="P-loop containing nucleotide triphosphate hydrolases"/>
    <property type="match status" value="1"/>
</dbReference>